<dbReference type="Pfam" id="PF13561">
    <property type="entry name" value="adh_short_C2"/>
    <property type="match status" value="1"/>
</dbReference>
<dbReference type="PANTHER" id="PTHR48107">
    <property type="entry name" value="NADPH-DEPENDENT ALDEHYDE REDUCTASE-LIKE PROTEIN, CHLOROPLASTIC-RELATED"/>
    <property type="match status" value="1"/>
</dbReference>
<dbReference type="PRINTS" id="PR00080">
    <property type="entry name" value="SDRFAMILY"/>
</dbReference>
<dbReference type="InterPro" id="IPR020904">
    <property type="entry name" value="Sc_DH/Rdtase_CS"/>
</dbReference>
<dbReference type="SUPFAM" id="SSF51735">
    <property type="entry name" value="NAD(P)-binding Rossmann-fold domains"/>
    <property type="match status" value="1"/>
</dbReference>
<evidence type="ECO:0000256" key="2">
    <source>
        <dbReference type="ARBA" id="ARBA00022857"/>
    </source>
</evidence>
<keyword evidence="2" id="KW-0521">NADP</keyword>
<dbReference type="PRINTS" id="PR00081">
    <property type="entry name" value="GDHRDH"/>
</dbReference>
<keyword evidence="3" id="KW-0560">Oxidoreductase</keyword>
<dbReference type="GO" id="GO:0016614">
    <property type="term" value="F:oxidoreductase activity, acting on CH-OH group of donors"/>
    <property type="evidence" value="ECO:0007669"/>
    <property type="project" value="UniProtKB-ARBA"/>
</dbReference>
<evidence type="ECO:0000313" key="5">
    <source>
        <dbReference type="Proteomes" id="UP001063166"/>
    </source>
</evidence>
<keyword evidence="5" id="KW-1185">Reference proteome</keyword>
<dbReference type="InterPro" id="IPR036291">
    <property type="entry name" value="NAD(P)-bd_dom_sf"/>
</dbReference>
<comment type="similarity">
    <text evidence="1">Belongs to the short-chain dehydrogenases/reductases (SDR) family.</text>
</comment>
<dbReference type="Proteomes" id="UP001063166">
    <property type="component" value="Unassembled WGS sequence"/>
</dbReference>
<proteinExistence type="inferred from homology"/>
<accession>A0A9P3PGX5</accession>
<dbReference type="FunFam" id="3.40.50.720:FF:000084">
    <property type="entry name" value="Short-chain dehydrogenase reductase"/>
    <property type="match status" value="1"/>
</dbReference>
<evidence type="ECO:0000256" key="3">
    <source>
        <dbReference type="ARBA" id="ARBA00023002"/>
    </source>
</evidence>
<evidence type="ECO:0000313" key="4">
    <source>
        <dbReference type="EMBL" id="GLB35857.1"/>
    </source>
</evidence>
<dbReference type="PROSITE" id="PS00061">
    <property type="entry name" value="ADH_SHORT"/>
    <property type="match status" value="1"/>
</dbReference>
<gene>
    <name evidence="4" type="ORF">LshimejAT787_0301450</name>
</gene>
<dbReference type="Gene3D" id="3.40.50.720">
    <property type="entry name" value="NAD(P)-binding Rossmann-like Domain"/>
    <property type="match status" value="1"/>
</dbReference>
<dbReference type="EMBL" id="BRPK01000003">
    <property type="protein sequence ID" value="GLB35857.1"/>
    <property type="molecule type" value="Genomic_DNA"/>
</dbReference>
<dbReference type="InterPro" id="IPR002347">
    <property type="entry name" value="SDR_fam"/>
</dbReference>
<comment type="caution">
    <text evidence="4">The sequence shown here is derived from an EMBL/GenBank/DDBJ whole genome shotgun (WGS) entry which is preliminary data.</text>
</comment>
<evidence type="ECO:0000256" key="1">
    <source>
        <dbReference type="ARBA" id="ARBA00006484"/>
    </source>
</evidence>
<sequence>MSAENIVTAYPTAVPHKQKQELPGLDKKLSPGIEYTKLEFWHDDGKPTLVEYKGSGKLQAKTAIVTGGDSGIGRAAALMFAREGCTGITLNYLPQEQEDANDAKAAIEADGAKVNLVSGDLTSTAQCKALVDSHMAKFGKLNILVNNASKQIKCKKFEDIDLQQVESTFRTNILQMFAVTKFALPHMKRGASIINTTSVTAYKGSANLVDYSSSKGAIVAFTRSLAVQLAARGIRANAVSPGLVITSLQAASRDPEEMEGLGVGLPLHGRGGQPAELGPAFVFLASPDSNLMTGQVMHVNSGQHIGDS</sequence>
<protein>
    <submittedName>
        <fullName evidence="4">KR domain containing protein</fullName>
    </submittedName>
</protein>
<name>A0A9P3PGX5_LYOSH</name>
<dbReference type="PANTHER" id="PTHR48107:SF16">
    <property type="entry name" value="NADPH-DEPENDENT ALDEHYDE REDUCTASE 1, CHLOROPLASTIC"/>
    <property type="match status" value="1"/>
</dbReference>
<organism evidence="4 5">
    <name type="scientific">Lyophyllum shimeji</name>
    <name type="common">Hon-shimeji</name>
    <name type="synonym">Tricholoma shimeji</name>
    <dbReference type="NCBI Taxonomy" id="47721"/>
    <lineage>
        <taxon>Eukaryota</taxon>
        <taxon>Fungi</taxon>
        <taxon>Dikarya</taxon>
        <taxon>Basidiomycota</taxon>
        <taxon>Agaricomycotina</taxon>
        <taxon>Agaricomycetes</taxon>
        <taxon>Agaricomycetidae</taxon>
        <taxon>Agaricales</taxon>
        <taxon>Tricholomatineae</taxon>
        <taxon>Lyophyllaceae</taxon>
        <taxon>Lyophyllum</taxon>
    </lineage>
</organism>
<dbReference type="AlphaFoldDB" id="A0A9P3PGX5"/>
<dbReference type="OrthoDB" id="1393670at2759"/>
<reference evidence="4" key="1">
    <citation type="submission" date="2022-07" db="EMBL/GenBank/DDBJ databases">
        <title>The genome of Lyophyllum shimeji provides insight into the initial evolution of ectomycorrhizal fungal genome.</title>
        <authorList>
            <person name="Kobayashi Y."/>
            <person name="Shibata T."/>
            <person name="Hirakawa H."/>
            <person name="Shigenobu S."/>
            <person name="Nishiyama T."/>
            <person name="Yamada A."/>
            <person name="Hasebe M."/>
            <person name="Kawaguchi M."/>
        </authorList>
    </citation>
    <scope>NUCLEOTIDE SEQUENCE</scope>
    <source>
        <strain evidence="4">AT787</strain>
    </source>
</reference>